<dbReference type="InterPro" id="IPR012338">
    <property type="entry name" value="Beta-lactam/transpept-like"/>
</dbReference>
<accession>A0ABR3SSX0</accession>
<proteinExistence type="inferred from homology"/>
<dbReference type="PANTHER" id="PTHR22935:SF95">
    <property type="entry name" value="BETA-LACTAMASE-LIKE 1-RELATED"/>
    <property type="match status" value="1"/>
</dbReference>
<evidence type="ECO:0000256" key="1">
    <source>
        <dbReference type="ARBA" id="ARBA00038473"/>
    </source>
</evidence>
<keyword evidence="5" id="KW-1185">Reference proteome</keyword>
<evidence type="ECO:0000313" key="5">
    <source>
        <dbReference type="Proteomes" id="UP001521116"/>
    </source>
</evidence>
<name>A0ABR3SSX0_9PEZI</name>
<protein>
    <recommendedName>
        <fullName evidence="3">Beta-lactamase-related domain-containing protein</fullName>
    </recommendedName>
</protein>
<gene>
    <name evidence="4" type="ORF">SLS56_005679</name>
</gene>
<reference evidence="4 5" key="1">
    <citation type="submission" date="2024-02" db="EMBL/GenBank/DDBJ databases">
        <title>De novo assembly and annotation of 12 fungi associated with fruit tree decline syndrome in Ontario, Canada.</title>
        <authorList>
            <person name="Sulman M."/>
            <person name="Ellouze W."/>
            <person name="Ilyukhin E."/>
        </authorList>
    </citation>
    <scope>NUCLEOTIDE SEQUENCE [LARGE SCALE GENOMIC DNA]</scope>
    <source>
        <strain evidence="4 5">M1-105</strain>
    </source>
</reference>
<evidence type="ECO:0000259" key="3">
    <source>
        <dbReference type="Pfam" id="PF00144"/>
    </source>
</evidence>
<dbReference type="Proteomes" id="UP001521116">
    <property type="component" value="Unassembled WGS sequence"/>
</dbReference>
<dbReference type="EMBL" id="JAJVDC020000059">
    <property type="protein sequence ID" value="KAL1628687.1"/>
    <property type="molecule type" value="Genomic_DNA"/>
</dbReference>
<evidence type="ECO:0000313" key="4">
    <source>
        <dbReference type="EMBL" id="KAL1628687.1"/>
    </source>
</evidence>
<sequence>MGALIRSAHSAALILSALVPAVSSSCIPDVPSALLSDPAVLQHPSVTAAFKEVERNLSGLFTGSTRDGFSFAIVHASSPEKAFAFNHGVLKMNESASEQVDSDSIFRVASISKHIATLSALAVENESKAQSALPVLSLDSPVRHALPEFGLPEIDWRNGGSEITLSMLASHSSGLPREGYSTDFDMVKGLAKADAETIGADWAGVTPSQIIEYIKQRNLMFAPGQRAAYSNAGACILAFAAANYHNQLAGTNQTWTKYATQEILGRLNMTHSFFGSIPENLVPNIGVPGGPNWVDLLIGPGYDPAGGMWSSATDLSKYLHAVWLSPTPALITPTQRRLSLQPRLILPDGAQQVGAGWEIAVAKTAGPPSNQTKTYNVYGKSGDAGGFHAWLDVVPNLGYGVVVMSQESAPASANYSRVRPAAVRDAVHAILLPAFAEALAARLQERFAGRYADPRDGGAIAEEVVGAGNASVVAGAESFARLEVKGGGLFVRELRVNGTSAWEGLDALGWTKESQSRFFSTSEGVGLNPAEGVGENEAFGVGAQVWRVIPDGETCDWFDFDGYTDQNGWPLSKIVLVEGEQGVELHYPPYDIILKRQ</sequence>
<dbReference type="Pfam" id="PF00144">
    <property type="entry name" value="Beta-lactamase"/>
    <property type="match status" value="1"/>
</dbReference>
<organism evidence="4 5">
    <name type="scientific">Neofusicoccum ribis</name>
    <dbReference type="NCBI Taxonomy" id="45134"/>
    <lineage>
        <taxon>Eukaryota</taxon>
        <taxon>Fungi</taxon>
        <taxon>Dikarya</taxon>
        <taxon>Ascomycota</taxon>
        <taxon>Pezizomycotina</taxon>
        <taxon>Dothideomycetes</taxon>
        <taxon>Dothideomycetes incertae sedis</taxon>
        <taxon>Botryosphaeriales</taxon>
        <taxon>Botryosphaeriaceae</taxon>
        <taxon>Neofusicoccum</taxon>
    </lineage>
</organism>
<feature type="domain" description="Beta-lactamase-related" evidence="3">
    <location>
        <begin position="93"/>
        <end position="412"/>
    </location>
</feature>
<evidence type="ECO:0000256" key="2">
    <source>
        <dbReference type="SAM" id="SignalP"/>
    </source>
</evidence>
<dbReference type="PANTHER" id="PTHR22935">
    <property type="entry name" value="PENICILLIN-BINDING PROTEIN"/>
    <property type="match status" value="1"/>
</dbReference>
<feature type="chain" id="PRO_5047444817" description="Beta-lactamase-related domain-containing protein" evidence="2">
    <location>
        <begin position="25"/>
        <end position="597"/>
    </location>
</feature>
<keyword evidence="2" id="KW-0732">Signal</keyword>
<dbReference type="SUPFAM" id="SSF56601">
    <property type="entry name" value="beta-lactamase/transpeptidase-like"/>
    <property type="match status" value="1"/>
</dbReference>
<feature type="signal peptide" evidence="2">
    <location>
        <begin position="1"/>
        <end position="24"/>
    </location>
</feature>
<comment type="similarity">
    <text evidence="1">Belongs to the beta-lactamase family.</text>
</comment>
<dbReference type="InterPro" id="IPR001466">
    <property type="entry name" value="Beta-lactam-related"/>
</dbReference>
<dbReference type="PROSITE" id="PS51257">
    <property type="entry name" value="PROKAR_LIPOPROTEIN"/>
    <property type="match status" value="1"/>
</dbReference>
<dbReference type="InterPro" id="IPR051478">
    <property type="entry name" value="Beta-lactamase-like_AB/R"/>
</dbReference>
<comment type="caution">
    <text evidence="4">The sequence shown here is derived from an EMBL/GenBank/DDBJ whole genome shotgun (WGS) entry which is preliminary data.</text>
</comment>
<dbReference type="Gene3D" id="3.40.710.10">
    <property type="entry name" value="DD-peptidase/beta-lactamase superfamily"/>
    <property type="match status" value="1"/>
</dbReference>